<keyword evidence="1 6" id="KW-0813">Transport</keyword>
<dbReference type="InterPro" id="IPR009050">
    <property type="entry name" value="Globin-like_sf"/>
</dbReference>
<evidence type="ECO:0000256" key="4">
    <source>
        <dbReference type="ARBA" id="ARBA00022723"/>
    </source>
</evidence>
<dbReference type="AlphaFoldDB" id="A0A3M7SFK2"/>
<dbReference type="Proteomes" id="UP000276133">
    <property type="component" value="Unassembled WGS sequence"/>
</dbReference>
<keyword evidence="3 6" id="KW-0561">Oxygen transport</keyword>
<evidence type="ECO:0000259" key="7">
    <source>
        <dbReference type="PROSITE" id="PS01033"/>
    </source>
</evidence>
<organism evidence="8 9">
    <name type="scientific">Brachionus plicatilis</name>
    <name type="common">Marine rotifer</name>
    <name type="synonym">Brachionus muelleri</name>
    <dbReference type="NCBI Taxonomy" id="10195"/>
    <lineage>
        <taxon>Eukaryota</taxon>
        <taxon>Metazoa</taxon>
        <taxon>Spiralia</taxon>
        <taxon>Gnathifera</taxon>
        <taxon>Rotifera</taxon>
        <taxon>Eurotatoria</taxon>
        <taxon>Monogononta</taxon>
        <taxon>Pseudotrocha</taxon>
        <taxon>Ploima</taxon>
        <taxon>Brachionidae</taxon>
        <taxon>Brachionus</taxon>
    </lineage>
</organism>
<dbReference type="EMBL" id="REGN01001459">
    <property type="protein sequence ID" value="RNA34526.1"/>
    <property type="molecule type" value="Genomic_DNA"/>
</dbReference>
<evidence type="ECO:0000313" key="8">
    <source>
        <dbReference type="EMBL" id="RNA34526.1"/>
    </source>
</evidence>
<keyword evidence="8" id="KW-0675">Receptor</keyword>
<keyword evidence="5" id="KW-0408">Iron</keyword>
<comment type="similarity">
    <text evidence="6">Belongs to the globin family.</text>
</comment>
<sequence length="183" mass="21416">MGSNLSSKNIENVAFNRYEIHVIRDTWASLNKIGLPELGLGLMTRILIEHKEMKSMWRKQNVIENDSCLMQNYCNELINPNHLIKAHGEKVFNTIRIAVNTIDDLSSLYQFLKQMGYDHYQYGTRDKHFEIIGESLISTLSEALKEKWTEKTKKAWIKLFQIIEYQMKSGMEKAKKEEKLSLT</sequence>
<keyword evidence="4" id="KW-0479">Metal-binding</keyword>
<dbReference type="CDD" id="cd01040">
    <property type="entry name" value="Mb-like"/>
    <property type="match status" value="1"/>
</dbReference>
<keyword evidence="2 6" id="KW-0349">Heme</keyword>
<reference evidence="8 9" key="1">
    <citation type="journal article" date="2018" name="Sci. Rep.">
        <title>Genomic signatures of local adaptation to the degree of environmental predictability in rotifers.</title>
        <authorList>
            <person name="Franch-Gras L."/>
            <person name="Hahn C."/>
            <person name="Garcia-Roger E.M."/>
            <person name="Carmona M.J."/>
            <person name="Serra M."/>
            <person name="Gomez A."/>
        </authorList>
    </citation>
    <scope>NUCLEOTIDE SEQUENCE [LARGE SCALE GENOMIC DNA]</scope>
    <source>
        <strain evidence="8">HYR1</strain>
    </source>
</reference>
<dbReference type="GO" id="GO:0005344">
    <property type="term" value="F:oxygen carrier activity"/>
    <property type="evidence" value="ECO:0007669"/>
    <property type="project" value="UniProtKB-KW"/>
</dbReference>
<proteinExistence type="inferred from homology"/>
<dbReference type="OrthoDB" id="436496at2759"/>
<feature type="domain" description="Globin" evidence="7">
    <location>
        <begin position="14"/>
        <end position="172"/>
    </location>
</feature>
<evidence type="ECO:0000256" key="3">
    <source>
        <dbReference type="ARBA" id="ARBA00022621"/>
    </source>
</evidence>
<name>A0A3M7SFK2_BRAPC</name>
<dbReference type="InterPro" id="IPR044399">
    <property type="entry name" value="Mb-like_M"/>
</dbReference>
<comment type="caution">
    <text evidence="8">The sequence shown here is derived from an EMBL/GenBank/DDBJ whole genome shotgun (WGS) entry which is preliminary data.</text>
</comment>
<evidence type="ECO:0000313" key="9">
    <source>
        <dbReference type="Proteomes" id="UP000276133"/>
    </source>
</evidence>
<evidence type="ECO:0000256" key="2">
    <source>
        <dbReference type="ARBA" id="ARBA00022617"/>
    </source>
</evidence>
<dbReference type="PROSITE" id="PS01033">
    <property type="entry name" value="GLOBIN"/>
    <property type="match status" value="1"/>
</dbReference>
<dbReference type="GO" id="GO:0020037">
    <property type="term" value="F:heme binding"/>
    <property type="evidence" value="ECO:0007669"/>
    <property type="project" value="InterPro"/>
</dbReference>
<dbReference type="Gene3D" id="1.10.490.10">
    <property type="entry name" value="Globins"/>
    <property type="match status" value="1"/>
</dbReference>
<evidence type="ECO:0000256" key="1">
    <source>
        <dbReference type="ARBA" id="ARBA00022448"/>
    </source>
</evidence>
<keyword evidence="9" id="KW-1185">Reference proteome</keyword>
<gene>
    <name evidence="8" type="ORF">BpHYR1_006089</name>
</gene>
<dbReference type="SUPFAM" id="SSF46458">
    <property type="entry name" value="Globin-like"/>
    <property type="match status" value="1"/>
</dbReference>
<dbReference type="GO" id="GO:0019825">
    <property type="term" value="F:oxygen binding"/>
    <property type="evidence" value="ECO:0007669"/>
    <property type="project" value="InterPro"/>
</dbReference>
<dbReference type="GO" id="GO:0046872">
    <property type="term" value="F:metal ion binding"/>
    <property type="evidence" value="ECO:0007669"/>
    <property type="project" value="UniProtKB-KW"/>
</dbReference>
<dbReference type="InterPro" id="IPR012292">
    <property type="entry name" value="Globin/Proto"/>
</dbReference>
<accession>A0A3M7SFK2</accession>
<dbReference type="InterPro" id="IPR000971">
    <property type="entry name" value="Globin"/>
</dbReference>
<dbReference type="PANTHER" id="PTHR46458:SF1">
    <property type="entry name" value="GEO09476P1"/>
    <property type="match status" value="1"/>
</dbReference>
<evidence type="ECO:0000256" key="6">
    <source>
        <dbReference type="RuleBase" id="RU000356"/>
    </source>
</evidence>
<protein>
    <submittedName>
        <fullName evidence="8">Hemin receptor</fullName>
    </submittedName>
</protein>
<dbReference type="Pfam" id="PF00042">
    <property type="entry name" value="Globin"/>
    <property type="match status" value="1"/>
</dbReference>
<dbReference type="InterPro" id="IPR050532">
    <property type="entry name" value="Globin-like_OT"/>
</dbReference>
<dbReference type="PANTHER" id="PTHR46458">
    <property type="entry name" value="BLR2807 PROTEIN"/>
    <property type="match status" value="1"/>
</dbReference>
<dbReference type="STRING" id="10195.A0A3M7SFK2"/>
<evidence type="ECO:0000256" key="5">
    <source>
        <dbReference type="ARBA" id="ARBA00023004"/>
    </source>
</evidence>